<evidence type="ECO:0000256" key="2">
    <source>
        <dbReference type="ARBA" id="ARBA00022448"/>
    </source>
</evidence>
<keyword evidence="3" id="KW-0592">Phosphate transport</keyword>
<evidence type="ECO:0000259" key="5">
    <source>
        <dbReference type="Pfam" id="PF12849"/>
    </source>
</evidence>
<dbReference type="InterPro" id="IPR050962">
    <property type="entry name" value="Phosphate-bind_PstS"/>
</dbReference>
<feature type="domain" description="PBP" evidence="5">
    <location>
        <begin position="27"/>
        <end position="333"/>
    </location>
</feature>
<evidence type="ECO:0000256" key="1">
    <source>
        <dbReference type="ARBA" id="ARBA00008725"/>
    </source>
</evidence>
<accession>A0ABN3P8R3</accession>
<comment type="similarity">
    <text evidence="1">Belongs to the PstS family.</text>
</comment>
<evidence type="ECO:0000256" key="4">
    <source>
        <dbReference type="SAM" id="SignalP"/>
    </source>
</evidence>
<keyword evidence="4" id="KW-0732">Signal</keyword>
<dbReference type="Proteomes" id="UP001500274">
    <property type="component" value="Unassembled WGS sequence"/>
</dbReference>
<feature type="signal peptide" evidence="4">
    <location>
        <begin position="1"/>
        <end position="29"/>
    </location>
</feature>
<sequence>MRSRSWRAFAALTGSAIVLGSMLPLSAQATTAAPVSGSGSTAVQTLVDAWRRDLSVTSGQAVAYSGTGASAGRADFIRGSVDFAVSELPFQRQPEDGSAPEVPDREFTYVPLIAGGTALAYNLQIDGHRITDLRLSGPTVAGIFTGDITRWDDAAIAADNPRLDLPDLAIIPVVRSDRSAPTSQFTAWMAAQYPQIWTYGATQLFPTTLGLKSQSGSLGVTGYASFSAGSITYVENAYARSAGLPVADLRNASGAYVAPEAVNVQTALGAAGTVDDPSSPDYLTQVLDDVYANPAPTAYPLSSYTYLIVPTRLGGAFTPERAAALRAFADYALGEGQAAAAGLGYAPLPAALVAAGRTQIARIPATQASASEIGIVADVLSPHDTQLSLEVPASTPAQLDAPQIVDGRSVSTGDLTTFRVVDGRALSRPGYTVHTTITDFSSGSAEIPAASMTVTPRLEPGSTALGVVPAAAFAGSAASTVFASAPAGSGVGTAVLGAGLRLAAPQGSPAGTYRATMTFTVISR</sequence>
<keyword evidence="2" id="KW-0813">Transport</keyword>
<evidence type="ECO:0000313" key="6">
    <source>
        <dbReference type="EMBL" id="GAA2569689.1"/>
    </source>
</evidence>
<keyword evidence="7" id="KW-1185">Reference proteome</keyword>
<comment type="caution">
    <text evidence="6">The sequence shown here is derived from an EMBL/GenBank/DDBJ whole genome shotgun (WGS) entry which is preliminary data.</text>
</comment>
<reference evidence="6 7" key="1">
    <citation type="journal article" date="2019" name="Int. J. Syst. Evol. Microbiol.">
        <title>The Global Catalogue of Microorganisms (GCM) 10K type strain sequencing project: providing services to taxonomists for standard genome sequencing and annotation.</title>
        <authorList>
            <consortium name="The Broad Institute Genomics Platform"/>
            <consortium name="The Broad Institute Genome Sequencing Center for Infectious Disease"/>
            <person name="Wu L."/>
            <person name="Ma J."/>
        </authorList>
    </citation>
    <scope>NUCLEOTIDE SEQUENCE [LARGE SCALE GENOMIC DNA]</scope>
    <source>
        <strain evidence="6 7">JCM 16365</strain>
    </source>
</reference>
<dbReference type="RefSeq" id="WP_344226688.1">
    <property type="nucleotide sequence ID" value="NZ_BAAARI010000003.1"/>
</dbReference>
<dbReference type="SUPFAM" id="SSF53850">
    <property type="entry name" value="Periplasmic binding protein-like II"/>
    <property type="match status" value="1"/>
</dbReference>
<dbReference type="NCBIfam" id="TIGR00975">
    <property type="entry name" value="3a0107s03"/>
    <property type="match status" value="1"/>
</dbReference>
<evidence type="ECO:0000256" key="3">
    <source>
        <dbReference type="ARBA" id="ARBA00022592"/>
    </source>
</evidence>
<gene>
    <name evidence="6" type="primary">pstS_1</name>
    <name evidence="6" type="ORF">GCM10009862_05590</name>
</gene>
<dbReference type="PANTHER" id="PTHR42996">
    <property type="entry name" value="PHOSPHATE-BINDING PROTEIN PSTS"/>
    <property type="match status" value="1"/>
</dbReference>
<name>A0ABN3P8R3_9MICO</name>
<dbReference type="Pfam" id="PF12849">
    <property type="entry name" value="PBP_like_2"/>
    <property type="match status" value="1"/>
</dbReference>
<dbReference type="InterPro" id="IPR024370">
    <property type="entry name" value="PBP_domain"/>
</dbReference>
<dbReference type="Gene3D" id="3.40.190.10">
    <property type="entry name" value="Periplasmic binding protein-like II"/>
    <property type="match status" value="2"/>
</dbReference>
<dbReference type="CDD" id="cd13565">
    <property type="entry name" value="PBP2_PstS"/>
    <property type="match status" value="1"/>
</dbReference>
<organism evidence="6 7">
    <name type="scientific">Microbacterium binotii</name>
    <dbReference type="NCBI Taxonomy" id="462710"/>
    <lineage>
        <taxon>Bacteria</taxon>
        <taxon>Bacillati</taxon>
        <taxon>Actinomycetota</taxon>
        <taxon>Actinomycetes</taxon>
        <taxon>Micrococcales</taxon>
        <taxon>Microbacteriaceae</taxon>
        <taxon>Microbacterium</taxon>
    </lineage>
</organism>
<protein>
    <submittedName>
        <fullName evidence="6">Phosphate ABC transporter substrate-binding protein PstS</fullName>
    </submittedName>
</protein>
<dbReference type="PANTHER" id="PTHR42996:SF1">
    <property type="entry name" value="PHOSPHATE-BINDING PROTEIN PSTS"/>
    <property type="match status" value="1"/>
</dbReference>
<dbReference type="EMBL" id="BAAARI010000003">
    <property type="protein sequence ID" value="GAA2569689.1"/>
    <property type="molecule type" value="Genomic_DNA"/>
</dbReference>
<proteinExistence type="inferred from homology"/>
<evidence type="ECO:0000313" key="7">
    <source>
        <dbReference type="Proteomes" id="UP001500274"/>
    </source>
</evidence>
<feature type="chain" id="PRO_5046729114" evidence="4">
    <location>
        <begin position="30"/>
        <end position="524"/>
    </location>
</feature>
<dbReference type="InterPro" id="IPR005673">
    <property type="entry name" value="ABC_phos-bd_PstS"/>
</dbReference>